<evidence type="ECO:0000256" key="5">
    <source>
        <dbReference type="ARBA" id="ARBA00023277"/>
    </source>
</evidence>
<dbReference type="SUPFAM" id="SSF88713">
    <property type="entry name" value="Glycoside hydrolase/deacetylase"/>
    <property type="match status" value="1"/>
</dbReference>
<comment type="caution">
    <text evidence="6">The sequence shown here is derived from an EMBL/GenBank/DDBJ whole genome shotgun (WGS) entry which is preliminary data.</text>
</comment>
<dbReference type="Gene3D" id="3.20.20.370">
    <property type="entry name" value="Glycoside hydrolase/deacetylase"/>
    <property type="match status" value="1"/>
</dbReference>
<comment type="cofactor">
    <cofactor evidence="1">
        <name>Mg(2+)</name>
        <dbReference type="ChEBI" id="CHEBI:18420"/>
    </cofactor>
</comment>
<gene>
    <name evidence="6" type="ORF">I8J30_14255</name>
</gene>
<reference evidence="6 7" key="1">
    <citation type="submission" date="2021-04" db="EMBL/GenBank/DDBJ databases">
        <title>Paenibacillus sp. DLE-14 whole genome sequence.</title>
        <authorList>
            <person name="Ham Y.J."/>
        </authorList>
    </citation>
    <scope>NUCLEOTIDE SEQUENCE [LARGE SCALE GENOMIC DNA]</scope>
    <source>
        <strain evidence="6 7">DLE-14</strain>
    </source>
</reference>
<keyword evidence="5" id="KW-0119">Carbohydrate metabolism</keyword>
<organism evidence="6 7">
    <name type="scientific">Paenibacillus lignilyticus</name>
    <dbReference type="NCBI Taxonomy" id="1172615"/>
    <lineage>
        <taxon>Bacteria</taxon>
        <taxon>Bacillati</taxon>
        <taxon>Bacillota</taxon>
        <taxon>Bacilli</taxon>
        <taxon>Bacillales</taxon>
        <taxon>Paenibacillaceae</taxon>
        <taxon>Paenibacillus</taxon>
    </lineage>
</organism>
<dbReference type="InterPro" id="IPR011330">
    <property type="entry name" value="Glyco_hydro/deAcase_b/a-brl"/>
</dbReference>
<evidence type="ECO:0000256" key="1">
    <source>
        <dbReference type="ARBA" id="ARBA00001946"/>
    </source>
</evidence>
<proteinExistence type="predicted"/>
<name>A0ABS5CEJ6_9BACL</name>
<evidence type="ECO:0000256" key="4">
    <source>
        <dbReference type="ARBA" id="ARBA00022842"/>
    </source>
</evidence>
<protein>
    <submittedName>
        <fullName evidence="6">ChbG/HpnK family deacetylase</fullName>
    </submittedName>
</protein>
<keyword evidence="7" id="KW-1185">Reference proteome</keyword>
<dbReference type="InterPro" id="IPR006879">
    <property type="entry name" value="YdjC-like"/>
</dbReference>
<evidence type="ECO:0000256" key="2">
    <source>
        <dbReference type="ARBA" id="ARBA00022723"/>
    </source>
</evidence>
<evidence type="ECO:0000256" key="3">
    <source>
        <dbReference type="ARBA" id="ARBA00022801"/>
    </source>
</evidence>
<accession>A0ABS5CEJ6</accession>
<dbReference type="Proteomes" id="UP000673394">
    <property type="component" value="Unassembled WGS sequence"/>
</dbReference>
<dbReference type="EMBL" id="JAGKSP010000005">
    <property type="protein sequence ID" value="MBP3963875.1"/>
    <property type="molecule type" value="Genomic_DNA"/>
</dbReference>
<evidence type="ECO:0000313" key="6">
    <source>
        <dbReference type="EMBL" id="MBP3963875.1"/>
    </source>
</evidence>
<dbReference type="RefSeq" id="WP_210658700.1">
    <property type="nucleotide sequence ID" value="NZ_JAGKSP010000005.1"/>
</dbReference>
<evidence type="ECO:0000313" key="7">
    <source>
        <dbReference type="Proteomes" id="UP000673394"/>
    </source>
</evidence>
<sequence>MDLSCLTRLYRIAALRGLHEKDRPIGIHFSLSSGESQRYRPVYQALKLSDLVDEDGYFHRDVSLIEQHADPEEVRRELEAQIQLALSFGIDLTHMDSQGDTLMGLAGGREFLETVFDLCEKYRLPFNLPTRIVEQSFLTTAMKRMFQARIVAEDVRGHLMRERIQLVSWKEIRDLQRNQL</sequence>
<keyword evidence="3" id="KW-0378">Hydrolase</keyword>
<keyword evidence="2" id="KW-0479">Metal-binding</keyword>
<keyword evidence="4" id="KW-0460">Magnesium</keyword>
<dbReference type="Pfam" id="PF04794">
    <property type="entry name" value="YdjC"/>
    <property type="match status" value="1"/>
</dbReference>